<gene>
    <name evidence="5" type="ORF">AAFC00_004390</name>
</gene>
<protein>
    <recommendedName>
        <fullName evidence="4">Tyrosinase copper-binding domain-containing protein</fullName>
    </recommendedName>
</protein>
<dbReference type="InterPro" id="IPR008922">
    <property type="entry name" value="Di-copper_centre_dom_sf"/>
</dbReference>
<dbReference type="GeneID" id="95978090"/>
<evidence type="ECO:0000256" key="1">
    <source>
        <dbReference type="ARBA" id="ARBA00022723"/>
    </source>
</evidence>
<feature type="signal peptide" evidence="3">
    <location>
        <begin position="1"/>
        <end position="19"/>
    </location>
</feature>
<keyword evidence="2" id="KW-0560">Oxidoreductase</keyword>
<dbReference type="InterPro" id="IPR002227">
    <property type="entry name" value="Tyrosinase_Cu-bd"/>
</dbReference>
<organism evidence="5 6">
    <name type="scientific">Neodothiora populina</name>
    <dbReference type="NCBI Taxonomy" id="2781224"/>
    <lineage>
        <taxon>Eukaryota</taxon>
        <taxon>Fungi</taxon>
        <taxon>Dikarya</taxon>
        <taxon>Ascomycota</taxon>
        <taxon>Pezizomycotina</taxon>
        <taxon>Dothideomycetes</taxon>
        <taxon>Dothideomycetidae</taxon>
        <taxon>Dothideales</taxon>
        <taxon>Dothioraceae</taxon>
        <taxon>Neodothiora</taxon>
    </lineage>
</organism>
<evidence type="ECO:0000256" key="2">
    <source>
        <dbReference type="ARBA" id="ARBA00023002"/>
    </source>
</evidence>
<feature type="chain" id="PRO_5046067250" description="Tyrosinase copper-binding domain-containing protein" evidence="3">
    <location>
        <begin position="20"/>
        <end position="399"/>
    </location>
</feature>
<keyword evidence="3" id="KW-0732">Signal</keyword>
<dbReference type="PRINTS" id="PR00092">
    <property type="entry name" value="TYROSINASE"/>
</dbReference>
<keyword evidence="6" id="KW-1185">Reference proteome</keyword>
<dbReference type="Pfam" id="PF00264">
    <property type="entry name" value="Tyrosinase"/>
    <property type="match status" value="1"/>
</dbReference>
<feature type="domain" description="Tyrosinase copper-binding" evidence="4">
    <location>
        <begin position="322"/>
        <end position="333"/>
    </location>
</feature>
<dbReference type="SUPFAM" id="SSF48056">
    <property type="entry name" value="Di-copper centre-containing domain"/>
    <property type="match status" value="1"/>
</dbReference>
<accession>A0ABR3PJT2</accession>
<dbReference type="EMBL" id="JBFMKM010000005">
    <property type="protein sequence ID" value="KAL1306307.1"/>
    <property type="molecule type" value="Genomic_DNA"/>
</dbReference>
<dbReference type="PANTHER" id="PTHR11474">
    <property type="entry name" value="TYROSINASE FAMILY MEMBER"/>
    <property type="match status" value="1"/>
</dbReference>
<evidence type="ECO:0000313" key="5">
    <source>
        <dbReference type="EMBL" id="KAL1306307.1"/>
    </source>
</evidence>
<dbReference type="PANTHER" id="PTHR11474:SF125">
    <property type="entry name" value="N-ACETYL-6-HYDROXYTRYPTOPHAN OXIDASE IVOB-RELATED"/>
    <property type="match status" value="1"/>
</dbReference>
<proteinExistence type="predicted"/>
<evidence type="ECO:0000256" key="3">
    <source>
        <dbReference type="SAM" id="SignalP"/>
    </source>
</evidence>
<dbReference type="Proteomes" id="UP001562354">
    <property type="component" value="Unassembled WGS sequence"/>
</dbReference>
<dbReference type="PROSITE" id="PS00498">
    <property type="entry name" value="TYROSINASE_2"/>
    <property type="match status" value="1"/>
</dbReference>
<dbReference type="RefSeq" id="XP_069202580.1">
    <property type="nucleotide sequence ID" value="XM_069344026.1"/>
</dbReference>
<reference evidence="5 6" key="1">
    <citation type="submission" date="2024-07" db="EMBL/GenBank/DDBJ databases">
        <title>Draft sequence of the Neodothiora populina.</title>
        <authorList>
            <person name="Drown D.D."/>
            <person name="Schuette U.S."/>
            <person name="Buechlein A.B."/>
            <person name="Rusch D.R."/>
            <person name="Winton L.W."/>
            <person name="Adams G.A."/>
        </authorList>
    </citation>
    <scope>NUCLEOTIDE SEQUENCE [LARGE SCALE GENOMIC DNA]</scope>
    <source>
        <strain evidence="5 6">CPC 39397</strain>
    </source>
</reference>
<name>A0ABR3PJT2_9PEZI</name>
<evidence type="ECO:0000259" key="4">
    <source>
        <dbReference type="PROSITE" id="PS00498"/>
    </source>
</evidence>
<evidence type="ECO:0000313" key="6">
    <source>
        <dbReference type="Proteomes" id="UP001562354"/>
    </source>
</evidence>
<sequence>MRGSGILVAILACASSLSAAQDAADVPDYTDAEILNGTALNDLAEIANSNLEGAGSSKRSSTCSLKTASARVEWRTMPKQMRKSYTDAVMCLQNTPPQVMTAAEAPSYPGIKSRYDEYLATHINYTLQIHFTADFLAWHRFYIHSYEQDLKNLCGYTGHLPYWNWPTDAQAPEKSSLFNGDAYSMGSNGVFIPGRGDLYLANQDTTAPPGTGGGCIYKGPFKDYKANLGPIDTANTTGVASPYDYNPHCVIRDLNGYFSSRWNSWKNVTDLILDSPDIATFQGVAQADSSYVAVGNFGVHGGGHFTPGAAGAMSDFYSSPADPLFYLHHAMIDRVWTIWQLLDLPKRQYAISGTSTLLNMPPSPEMKLSDSIPFGFVAPSQILGDLLNTFSGPFCYYYL</sequence>
<dbReference type="Gene3D" id="1.10.1280.10">
    <property type="entry name" value="Di-copper center containing domain from catechol oxidase"/>
    <property type="match status" value="1"/>
</dbReference>
<comment type="caution">
    <text evidence="5">The sequence shown here is derived from an EMBL/GenBank/DDBJ whole genome shotgun (WGS) entry which is preliminary data.</text>
</comment>
<dbReference type="InterPro" id="IPR050316">
    <property type="entry name" value="Tyrosinase/Hemocyanin"/>
</dbReference>
<keyword evidence="1" id="KW-0479">Metal-binding</keyword>